<accession>A0A510HK13</accession>
<proteinExistence type="predicted"/>
<keyword evidence="1" id="KW-0812">Transmembrane</keyword>
<dbReference type="RefSeq" id="WP_143528375.1">
    <property type="nucleotide sequence ID" value="NZ_AP019791.1"/>
</dbReference>
<feature type="transmembrane region" description="Helical" evidence="1">
    <location>
        <begin position="15"/>
        <end position="40"/>
    </location>
</feature>
<dbReference type="EMBL" id="AP019791">
    <property type="protein sequence ID" value="BBL80359.1"/>
    <property type="molecule type" value="Genomic_DNA"/>
</dbReference>
<evidence type="ECO:0000313" key="4">
    <source>
        <dbReference type="Proteomes" id="UP000318065"/>
    </source>
</evidence>
<dbReference type="Pfam" id="PF09851">
    <property type="entry name" value="SHOCT"/>
    <property type="match status" value="1"/>
</dbReference>
<reference evidence="3" key="1">
    <citation type="journal article" date="2019" name="Microbiol. Resour. Announc.">
        <title>Complete Genome Sequence of Rubrobacter xylanophilus Strain AA3-22, Isolated from Arima Onsen in Japan.</title>
        <authorList>
            <person name="Tomariguchi N."/>
            <person name="Miyazaki K."/>
        </authorList>
    </citation>
    <scope>NUCLEOTIDE SEQUENCE [LARGE SCALE GENOMIC DNA]</scope>
    <source>
        <strain evidence="3">AA3-22</strain>
    </source>
</reference>
<gene>
    <name evidence="3" type="ORF">RxyAA322_22130</name>
</gene>
<organism evidence="3 4">
    <name type="scientific">Rubrobacter xylanophilus</name>
    <dbReference type="NCBI Taxonomy" id="49319"/>
    <lineage>
        <taxon>Bacteria</taxon>
        <taxon>Bacillati</taxon>
        <taxon>Actinomycetota</taxon>
        <taxon>Rubrobacteria</taxon>
        <taxon>Rubrobacterales</taxon>
        <taxon>Rubrobacteraceae</taxon>
        <taxon>Rubrobacter</taxon>
    </lineage>
</organism>
<keyword evidence="4" id="KW-1185">Reference proteome</keyword>
<evidence type="ECO:0000256" key="1">
    <source>
        <dbReference type="SAM" id="Phobius"/>
    </source>
</evidence>
<feature type="domain" description="SHOCT" evidence="2">
    <location>
        <begin position="61"/>
        <end position="86"/>
    </location>
</feature>
<protein>
    <recommendedName>
        <fullName evidence="2">SHOCT domain-containing protein</fullName>
    </recommendedName>
</protein>
<evidence type="ECO:0000259" key="2">
    <source>
        <dbReference type="Pfam" id="PF09851"/>
    </source>
</evidence>
<dbReference type="OrthoDB" id="3748887at2"/>
<evidence type="ECO:0000313" key="3">
    <source>
        <dbReference type="EMBL" id="BBL80359.1"/>
    </source>
</evidence>
<keyword evidence="1" id="KW-0472">Membrane</keyword>
<name>A0A510HK13_9ACTN</name>
<dbReference type="AlphaFoldDB" id="A0A510HK13"/>
<keyword evidence="1" id="KW-1133">Transmembrane helix</keyword>
<dbReference type="Proteomes" id="UP000318065">
    <property type="component" value="Chromosome"/>
</dbReference>
<sequence>MMGGFDGGMMGGWGILGWLWMLIPLILWGGLLAFIAWAVVRALPGQRVGEGGSPGGGLRPAEEILRERFARGEIDAREYEERLRVLRGETPAEEDHTSSERR</sequence>
<dbReference type="InterPro" id="IPR018649">
    <property type="entry name" value="SHOCT"/>
</dbReference>